<dbReference type="InterPro" id="IPR051784">
    <property type="entry name" value="Nod_factor_ABC_transporter"/>
</dbReference>
<dbReference type="OrthoDB" id="670210at2"/>
<evidence type="ECO:0000256" key="2">
    <source>
        <dbReference type="ARBA" id="ARBA00022692"/>
    </source>
</evidence>
<dbReference type="InterPro" id="IPR013525">
    <property type="entry name" value="ABC2_TM"/>
</dbReference>
<dbReference type="GO" id="GO:0043190">
    <property type="term" value="C:ATP-binding cassette (ABC) transporter complex"/>
    <property type="evidence" value="ECO:0007669"/>
    <property type="project" value="InterPro"/>
</dbReference>
<comment type="caution">
    <text evidence="6">Lacks conserved residue(s) required for the propagation of feature annotation.</text>
</comment>
<dbReference type="PANTHER" id="PTHR43229">
    <property type="entry name" value="NODULATION PROTEIN J"/>
    <property type="match status" value="1"/>
</dbReference>
<keyword evidence="9" id="KW-1185">Reference proteome</keyword>
<accession>A0A1C6RUS7</accession>
<evidence type="ECO:0000313" key="9">
    <source>
        <dbReference type="Proteomes" id="UP000199413"/>
    </source>
</evidence>
<dbReference type="Pfam" id="PF01061">
    <property type="entry name" value="ABC2_membrane"/>
    <property type="match status" value="1"/>
</dbReference>
<feature type="transmembrane region" description="Helical" evidence="6">
    <location>
        <begin position="189"/>
        <end position="208"/>
    </location>
</feature>
<dbReference type="InterPro" id="IPR000412">
    <property type="entry name" value="ABC_2_transport"/>
</dbReference>
<evidence type="ECO:0000256" key="3">
    <source>
        <dbReference type="ARBA" id="ARBA00022989"/>
    </source>
</evidence>
<sequence length="272" mass="28968">MTAAVTTATATPLAPARRLSLAAGLRHTLTLAWRSLVQIKHNPMELLDLSIQPVMFVLLFTYVFGTAISGSPGDYLQFALPGIIVQNALFATMTTGFGLNNDLTKGVFDRLRALPIARWSPLAGRILADTVKQAWSVSLLVGVGAILGFRLGNGVVGLLGAFALLLGFSLAASWISVLVGVLVSEPEKVQIFGFMVIFPLTFTSNVFVPTDRMPGWLQNWVEVNPVTILADALRGLLVGGPVAGPVVQSLIWAAALAAVFAPLAVRALRRRV</sequence>
<evidence type="ECO:0000256" key="5">
    <source>
        <dbReference type="ARBA" id="ARBA00023251"/>
    </source>
</evidence>
<gene>
    <name evidence="8" type="ORF">GA0070624_2177</name>
</gene>
<dbReference type="EMBL" id="FMHV01000002">
    <property type="protein sequence ID" value="SCL20963.1"/>
    <property type="molecule type" value="Genomic_DNA"/>
</dbReference>
<proteinExistence type="inferred from homology"/>
<feature type="domain" description="ABC transmembrane type-2" evidence="7">
    <location>
        <begin position="44"/>
        <end position="271"/>
    </location>
</feature>
<evidence type="ECO:0000256" key="4">
    <source>
        <dbReference type="ARBA" id="ARBA00023136"/>
    </source>
</evidence>
<dbReference type="GO" id="GO:0046677">
    <property type="term" value="P:response to antibiotic"/>
    <property type="evidence" value="ECO:0007669"/>
    <property type="project" value="UniProtKB-KW"/>
</dbReference>
<comment type="subcellular location">
    <subcellularLocation>
        <location evidence="6">Cell membrane</location>
        <topology evidence="6">Multi-pass membrane protein</topology>
    </subcellularLocation>
    <subcellularLocation>
        <location evidence="1">Membrane</location>
        <topology evidence="1">Multi-pass membrane protein</topology>
    </subcellularLocation>
</comment>
<dbReference type="RefSeq" id="WP_091339735.1">
    <property type="nucleotide sequence ID" value="NZ_FMHV01000002.1"/>
</dbReference>
<dbReference type="PROSITE" id="PS51012">
    <property type="entry name" value="ABC_TM2"/>
    <property type="match status" value="1"/>
</dbReference>
<comment type="similarity">
    <text evidence="6">Belongs to the ABC-2 integral membrane protein family.</text>
</comment>
<feature type="transmembrane region" description="Helical" evidence="6">
    <location>
        <begin position="158"/>
        <end position="182"/>
    </location>
</feature>
<evidence type="ECO:0000256" key="1">
    <source>
        <dbReference type="ARBA" id="ARBA00004141"/>
    </source>
</evidence>
<dbReference type="STRING" id="568872.GA0070624_2177"/>
<evidence type="ECO:0000313" key="8">
    <source>
        <dbReference type="EMBL" id="SCL20963.1"/>
    </source>
</evidence>
<keyword evidence="6" id="KW-1003">Cell membrane</keyword>
<keyword evidence="3 6" id="KW-1133">Transmembrane helix</keyword>
<dbReference type="PANTHER" id="PTHR43229:SF2">
    <property type="entry name" value="NODULATION PROTEIN J"/>
    <property type="match status" value="1"/>
</dbReference>
<evidence type="ECO:0000256" key="6">
    <source>
        <dbReference type="RuleBase" id="RU361157"/>
    </source>
</evidence>
<protein>
    <recommendedName>
        <fullName evidence="6">Transport permease protein</fullName>
    </recommendedName>
</protein>
<keyword evidence="5" id="KW-0046">Antibiotic resistance</keyword>
<reference evidence="9" key="1">
    <citation type="submission" date="2016-06" db="EMBL/GenBank/DDBJ databases">
        <authorList>
            <person name="Varghese N."/>
            <person name="Submissions Spin"/>
        </authorList>
    </citation>
    <scope>NUCLEOTIDE SEQUENCE [LARGE SCALE GENOMIC DNA]</scope>
    <source>
        <strain evidence="9">DSM 45431</strain>
    </source>
</reference>
<dbReference type="InterPro" id="IPR047817">
    <property type="entry name" value="ABC2_TM_bact-type"/>
</dbReference>
<keyword evidence="6" id="KW-0813">Transport</keyword>
<evidence type="ECO:0000259" key="7">
    <source>
        <dbReference type="PROSITE" id="PS51012"/>
    </source>
</evidence>
<feature type="transmembrane region" description="Helical" evidence="6">
    <location>
        <begin position="46"/>
        <end position="68"/>
    </location>
</feature>
<dbReference type="GO" id="GO:0140359">
    <property type="term" value="F:ABC-type transporter activity"/>
    <property type="evidence" value="ECO:0007669"/>
    <property type="project" value="InterPro"/>
</dbReference>
<keyword evidence="4 6" id="KW-0472">Membrane</keyword>
<feature type="transmembrane region" description="Helical" evidence="6">
    <location>
        <begin position="250"/>
        <end position="268"/>
    </location>
</feature>
<name>A0A1C6RUS7_9ACTN</name>
<keyword evidence="2 6" id="KW-0812">Transmembrane</keyword>
<dbReference type="Proteomes" id="UP000199413">
    <property type="component" value="Unassembled WGS sequence"/>
</dbReference>
<feature type="transmembrane region" description="Helical" evidence="6">
    <location>
        <begin position="134"/>
        <end position="152"/>
    </location>
</feature>
<dbReference type="PIRSF" id="PIRSF006648">
    <property type="entry name" value="DrrB"/>
    <property type="match status" value="1"/>
</dbReference>
<organism evidence="8 9">
    <name type="scientific">Micromonospora rhizosphaerae</name>
    <dbReference type="NCBI Taxonomy" id="568872"/>
    <lineage>
        <taxon>Bacteria</taxon>
        <taxon>Bacillati</taxon>
        <taxon>Actinomycetota</taxon>
        <taxon>Actinomycetes</taxon>
        <taxon>Micromonosporales</taxon>
        <taxon>Micromonosporaceae</taxon>
        <taxon>Micromonospora</taxon>
    </lineage>
</organism>
<dbReference type="AlphaFoldDB" id="A0A1C6RUS7"/>